<dbReference type="Proteomes" id="UP000192920">
    <property type="component" value="Unassembled WGS sequence"/>
</dbReference>
<dbReference type="RefSeq" id="WP_085274521.1">
    <property type="nucleotide sequence ID" value="NZ_FXAG01000001.1"/>
</dbReference>
<gene>
    <name evidence="1" type="ORF">SAMN02745746_00122</name>
</gene>
<evidence type="ECO:0000313" key="1">
    <source>
        <dbReference type="EMBL" id="SME92951.1"/>
    </source>
</evidence>
<name>A0A1Y6B9L1_9NEIS</name>
<dbReference type="AlphaFoldDB" id="A0A1Y6B9L1"/>
<dbReference type="EMBL" id="FXAG01000001">
    <property type="protein sequence ID" value="SME92951.1"/>
    <property type="molecule type" value="Genomic_DNA"/>
</dbReference>
<sequence length="77" mass="8553">MKQQPSFDIDLDKHYNPTVVIACTQCGHETRQHLDTLAPDQAAALRCDCGADISLDSSALDKARRLAADIKQSYRIH</sequence>
<accession>A0A1Y6B9L1</accession>
<organism evidence="1 2">
    <name type="scientific">Pseudogulbenkiania subflava DSM 22618</name>
    <dbReference type="NCBI Taxonomy" id="1123014"/>
    <lineage>
        <taxon>Bacteria</taxon>
        <taxon>Pseudomonadati</taxon>
        <taxon>Pseudomonadota</taxon>
        <taxon>Betaproteobacteria</taxon>
        <taxon>Neisseriales</taxon>
        <taxon>Chromobacteriaceae</taxon>
        <taxon>Pseudogulbenkiania</taxon>
    </lineage>
</organism>
<proteinExistence type="predicted"/>
<protein>
    <submittedName>
        <fullName evidence="1">Uncharacterized protein</fullName>
    </submittedName>
</protein>
<keyword evidence="2" id="KW-1185">Reference proteome</keyword>
<reference evidence="2" key="1">
    <citation type="submission" date="2017-04" db="EMBL/GenBank/DDBJ databases">
        <authorList>
            <person name="Varghese N."/>
            <person name="Submissions S."/>
        </authorList>
    </citation>
    <scope>NUCLEOTIDE SEQUENCE [LARGE SCALE GENOMIC DNA]</scope>
    <source>
        <strain evidence="2">DSM 22618</strain>
    </source>
</reference>
<evidence type="ECO:0000313" key="2">
    <source>
        <dbReference type="Proteomes" id="UP000192920"/>
    </source>
</evidence>